<dbReference type="SUPFAM" id="SSF51120">
    <property type="entry name" value="beta-Roll"/>
    <property type="match status" value="3"/>
</dbReference>
<sequence length="912" mass="91713">MGRQATSFMCTICDSRDYILRKAALGQDIDDMTGAATLGLVAETLPATGAAEEADAPAGTGTGYAVSVDGIFEGEIATGSDTDWIRVELEADETYVLLAWGTGGEYAGLNDTVLTLRGADGTELAFNDDISGHGNAFSAITYTAVHGGTHFLEVASYDTETGTYRVVATPEEVSAETAAVFLTEYEWGAPMPLRFDPGPSGVLTVSLTGLTEAAQTLARWALEAWESVSALSFTEVTGSADITFDDENSGAFAGPDAYWLSSGINTRSSVNVGKEWVADYGTTYDSYSLETYLHEIGHALGLGHMGPYSGSAIFGTGNIFANDSTLLSVMSYFHPDENPNVAGDHVIALTPMLADILAIEALYGPAEAHPGDTVWGANSNVGGTLGTAFGILYDSESAPASFWSRGRVTFTIHDTGGDDLLDLSTVTEAQRIDLRSGAASDAGGVAGGLVIATTTVIEAARTGSGDDWLRGNSADNRLDAGAGDDTVLGGAGTDVAVFAATLAGATAVEEGAGVRVTSAAGSDYFEEVERFAFSDATVSLSQLLTAAAPEPEPEPAPESGPTPQREPSLEPAPAPEPVPSPEPEATPEPDPAPDPEPSPEPAPAPDLSPTPQVVVEPPLGSDPADSGGASGGRRIAGTDGADTLTGTEGDDTILGGEGLDSLFGGGGDDEVAGSGGNDTIHGGDGNDNIGGGFGADGIHAGDGSDTVGGGRGEDTIFGGFGHDIVNGGFGADELDGGSGNDTSGAGDGTDRVRGGVGDDSLGGGGGIDTLSGGRGNDRIGAGDGDDLVDAGDGADFAAGGAGNDRIDGGAGADTLNGGLGDDTLIGGSGRDVFVFNNLTAAERDVIADFDPGSDLLRLSGIDNAPGSGHAGYLDALSPAAVAGGTLLSYGGHEIFLTDVSLPELGPEDFAFS</sequence>
<dbReference type="Proteomes" id="UP000325289">
    <property type="component" value="Unassembled WGS sequence"/>
</dbReference>
<keyword evidence="7" id="KW-0677">Repeat</keyword>
<evidence type="ECO:0000256" key="3">
    <source>
        <dbReference type="ARBA" id="ARBA00009490"/>
    </source>
</evidence>
<accession>A0A1I2AE94</accession>
<dbReference type="InterPro" id="IPR001343">
    <property type="entry name" value="Hemolysn_Ca-bd"/>
</dbReference>
<dbReference type="InterPro" id="IPR024079">
    <property type="entry name" value="MetalloPept_cat_dom_sf"/>
</dbReference>
<feature type="compositionally biased region" description="Gly residues" evidence="10">
    <location>
        <begin position="754"/>
        <end position="767"/>
    </location>
</feature>
<name>A0A1I2AE94_9RHOB</name>
<evidence type="ECO:0000256" key="10">
    <source>
        <dbReference type="SAM" id="MobiDB-lite"/>
    </source>
</evidence>
<dbReference type="GO" id="GO:0005509">
    <property type="term" value="F:calcium ion binding"/>
    <property type="evidence" value="ECO:0007669"/>
    <property type="project" value="InterPro"/>
</dbReference>
<feature type="region of interest" description="Disordered" evidence="10">
    <location>
        <begin position="731"/>
        <end position="785"/>
    </location>
</feature>
<keyword evidence="13" id="KW-1185">Reference proteome</keyword>
<feature type="compositionally biased region" description="Gly residues" evidence="10">
    <location>
        <begin position="682"/>
        <end position="695"/>
    </location>
</feature>
<evidence type="ECO:0000256" key="9">
    <source>
        <dbReference type="ARBA" id="ARBA00022833"/>
    </source>
</evidence>
<dbReference type="PROSITE" id="PS00330">
    <property type="entry name" value="HEMOLYSIN_CALCIUM"/>
    <property type="match status" value="3"/>
</dbReference>
<comment type="similarity">
    <text evidence="3">Belongs to the peptidase M10B family.</text>
</comment>
<evidence type="ECO:0000259" key="11">
    <source>
        <dbReference type="SMART" id="SM00235"/>
    </source>
</evidence>
<feature type="domain" description="Peptidase metallopeptidase" evidence="11">
    <location>
        <begin position="192"/>
        <end position="335"/>
    </location>
</feature>
<dbReference type="Pfam" id="PF00413">
    <property type="entry name" value="Peptidase_M10"/>
    <property type="match status" value="1"/>
</dbReference>
<evidence type="ECO:0000256" key="7">
    <source>
        <dbReference type="ARBA" id="ARBA00022737"/>
    </source>
</evidence>
<dbReference type="InterPro" id="IPR018511">
    <property type="entry name" value="Hemolysin-typ_Ca-bd_CS"/>
</dbReference>
<dbReference type="GO" id="GO:0005615">
    <property type="term" value="C:extracellular space"/>
    <property type="evidence" value="ECO:0007669"/>
    <property type="project" value="InterPro"/>
</dbReference>
<organism evidence="12 13">
    <name type="scientific">Roseivivax sediminis</name>
    <dbReference type="NCBI Taxonomy" id="936889"/>
    <lineage>
        <taxon>Bacteria</taxon>
        <taxon>Pseudomonadati</taxon>
        <taxon>Pseudomonadota</taxon>
        <taxon>Alphaproteobacteria</taxon>
        <taxon>Rhodobacterales</taxon>
        <taxon>Roseobacteraceae</taxon>
        <taxon>Roseivivax</taxon>
    </lineage>
</organism>
<evidence type="ECO:0000256" key="6">
    <source>
        <dbReference type="ARBA" id="ARBA00022723"/>
    </source>
</evidence>
<dbReference type="Gene3D" id="3.40.390.10">
    <property type="entry name" value="Collagenase (Catalytic Domain)"/>
    <property type="match status" value="1"/>
</dbReference>
<feature type="compositionally biased region" description="Gly residues" evidence="10">
    <location>
        <begin position="655"/>
        <end position="666"/>
    </location>
</feature>
<dbReference type="GO" id="GO:0008270">
    <property type="term" value="F:zinc ion binding"/>
    <property type="evidence" value="ECO:0007669"/>
    <property type="project" value="InterPro"/>
</dbReference>
<dbReference type="InterPro" id="IPR006026">
    <property type="entry name" value="Peptidase_Metallo"/>
</dbReference>
<dbReference type="Pfam" id="PF08548">
    <property type="entry name" value="Peptidase_M10_C"/>
    <property type="match status" value="1"/>
</dbReference>
<feature type="compositionally biased region" description="Low complexity" evidence="10">
    <location>
        <begin position="696"/>
        <end position="705"/>
    </location>
</feature>
<evidence type="ECO:0000256" key="4">
    <source>
        <dbReference type="ARBA" id="ARBA00022525"/>
    </source>
</evidence>
<comment type="cofactor">
    <cofactor evidence="1">
        <name>Ca(2+)</name>
        <dbReference type="ChEBI" id="CHEBI:29108"/>
    </cofactor>
</comment>
<dbReference type="CDD" id="cd04277">
    <property type="entry name" value="ZnMc_serralysin_like"/>
    <property type="match status" value="1"/>
</dbReference>
<dbReference type="InterPro" id="IPR011049">
    <property type="entry name" value="Serralysin-like_metalloprot_C"/>
</dbReference>
<dbReference type="InterPro" id="IPR013858">
    <property type="entry name" value="Peptidase_M10B_C"/>
</dbReference>
<dbReference type="EMBL" id="FOMS01000009">
    <property type="protein sequence ID" value="SFE41878.1"/>
    <property type="molecule type" value="Genomic_DNA"/>
</dbReference>
<reference evidence="12 13" key="1">
    <citation type="submission" date="2016-10" db="EMBL/GenBank/DDBJ databases">
        <authorList>
            <person name="Varghese N."/>
            <person name="Submissions S."/>
        </authorList>
    </citation>
    <scope>NUCLEOTIDE SEQUENCE [LARGE SCALE GENOMIC DNA]</scope>
    <source>
        <strain evidence="13">YIM D21,KCTC 23444,ACCC 10710</strain>
    </source>
</reference>
<feature type="compositionally biased region" description="Pro residues" evidence="10">
    <location>
        <begin position="594"/>
        <end position="608"/>
    </location>
</feature>
<feature type="compositionally biased region" description="Low complexity" evidence="10">
    <location>
        <begin position="621"/>
        <end position="647"/>
    </location>
</feature>
<dbReference type="Pfam" id="PF00353">
    <property type="entry name" value="HemolysinCabind"/>
    <property type="match status" value="6"/>
</dbReference>
<evidence type="ECO:0000256" key="5">
    <source>
        <dbReference type="ARBA" id="ARBA00022670"/>
    </source>
</evidence>
<evidence type="ECO:0000256" key="1">
    <source>
        <dbReference type="ARBA" id="ARBA00001913"/>
    </source>
</evidence>
<evidence type="ECO:0000256" key="2">
    <source>
        <dbReference type="ARBA" id="ARBA00004613"/>
    </source>
</evidence>
<keyword evidence="8" id="KW-0378">Hydrolase</keyword>
<evidence type="ECO:0000256" key="8">
    <source>
        <dbReference type="ARBA" id="ARBA00022801"/>
    </source>
</evidence>
<dbReference type="InterPro" id="IPR001818">
    <property type="entry name" value="Pept_M10_metallopeptidase"/>
</dbReference>
<gene>
    <name evidence="12" type="ORF">SAMN04515678_109186</name>
</gene>
<protein>
    <submittedName>
        <fullName evidence="12">Hemolysin-type calcium-binding repeat-containing protein</fullName>
    </submittedName>
</protein>
<dbReference type="AlphaFoldDB" id="A0A1I2AE94"/>
<dbReference type="GO" id="GO:0004222">
    <property type="term" value="F:metalloendopeptidase activity"/>
    <property type="evidence" value="ECO:0007669"/>
    <property type="project" value="InterPro"/>
</dbReference>
<dbReference type="PRINTS" id="PR00313">
    <property type="entry name" value="CABNDNGRPT"/>
</dbReference>
<dbReference type="Gene3D" id="2.150.10.10">
    <property type="entry name" value="Serralysin-like metalloprotease, C-terminal"/>
    <property type="match status" value="4"/>
</dbReference>
<keyword evidence="4" id="KW-0964">Secreted</keyword>
<feature type="region of interest" description="Disordered" evidence="10">
    <location>
        <begin position="546"/>
        <end position="714"/>
    </location>
</feature>
<comment type="subcellular location">
    <subcellularLocation>
        <location evidence="2">Secreted</location>
    </subcellularLocation>
</comment>
<dbReference type="GO" id="GO:0031012">
    <property type="term" value="C:extracellular matrix"/>
    <property type="evidence" value="ECO:0007669"/>
    <property type="project" value="InterPro"/>
</dbReference>
<evidence type="ECO:0000313" key="13">
    <source>
        <dbReference type="Proteomes" id="UP000325289"/>
    </source>
</evidence>
<dbReference type="Gene3D" id="2.60.120.380">
    <property type="match status" value="1"/>
</dbReference>
<dbReference type="PANTHER" id="PTHR38340:SF1">
    <property type="entry name" value="S-LAYER PROTEIN"/>
    <property type="match status" value="1"/>
</dbReference>
<dbReference type="InterPro" id="IPR034033">
    <property type="entry name" value="Serralysin-like"/>
</dbReference>
<keyword evidence="5" id="KW-0645">Protease</keyword>
<keyword evidence="9" id="KW-0862">Zinc</keyword>
<keyword evidence="6" id="KW-0479">Metal-binding</keyword>
<dbReference type="SMART" id="SM00235">
    <property type="entry name" value="ZnMc"/>
    <property type="match status" value="1"/>
</dbReference>
<feature type="compositionally biased region" description="Pro residues" evidence="10">
    <location>
        <begin position="570"/>
        <end position="584"/>
    </location>
</feature>
<evidence type="ECO:0000313" key="12">
    <source>
        <dbReference type="EMBL" id="SFE41878.1"/>
    </source>
</evidence>
<dbReference type="SUPFAM" id="SSF55486">
    <property type="entry name" value="Metalloproteases ('zincins'), catalytic domain"/>
    <property type="match status" value="1"/>
</dbReference>
<dbReference type="PANTHER" id="PTHR38340">
    <property type="entry name" value="S-LAYER PROTEIN"/>
    <property type="match status" value="1"/>
</dbReference>
<dbReference type="InterPro" id="IPR050557">
    <property type="entry name" value="RTX_toxin/Mannuronan_C5-epim"/>
</dbReference>
<proteinExistence type="inferred from homology"/>
<dbReference type="GO" id="GO:0006508">
    <property type="term" value="P:proteolysis"/>
    <property type="evidence" value="ECO:0007669"/>
    <property type="project" value="UniProtKB-KW"/>
</dbReference>